<sequence>MKNSFWLSDFGKQTELITSISAIARSVIFGSVFILATNTVLQPVMASTDTTNSKVSESLSVPQTKEARVALFQQAVADDLAGRNSAARKAWDVLKNTDMAAQSAVPSAINLAALGKFDAASTAFDALTASSNTRESDYARLWQLWLTARTHVGKSAALKKELAILASGMNVSSPGQQALIRLYAGKGSTDAVFAAIAAMPGTDELQRRDALTEATFFTGGYLQFVTHDNKAALQLYEREQNHLNSTSLETPLINKAAATLQAAKH</sequence>
<gene>
    <name evidence="1" type="ORF">RHD99_19120</name>
</gene>
<evidence type="ECO:0000313" key="2">
    <source>
        <dbReference type="Proteomes" id="UP001246690"/>
    </source>
</evidence>
<proteinExistence type="predicted"/>
<evidence type="ECO:0000313" key="1">
    <source>
        <dbReference type="EMBL" id="WMY73539.1"/>
    </source>
</evidence>
<dbReference type="Proteomes" id="UP001246690">
    <property type="component" value="Chromosome"/>
</dbReference>
<organism evidence="1 2">
    <name type="scientific">Buttiauxella selenatireducens</name>
    <dbReference type="NCBI Taxonomy" id="3073902"/>
    <lineage>
        <taxon>Bacteria</taxon>
        <taxon>Pseudomonadati</taxon>
        <taxon>Pseudomonadota</taxon>
        <taxon>Gammaproteobacteria</taxon>
        <taxon>Enterobacterales</taxon>
        <taxon>Enterobacteriaceae</taxon>
        <taxon>Buttiauxella</taxon>
    </lineage>
</organism>
<name>A0ABY9S852_9ENTR</name>
<dbReference type="EMBL" id="CP133838">
    <property type="protein sequence ID" value="WMY73539.1"/>
    <property type="molecule type" value="Genomic_DNA"/>
</dbReference>
<protein>
    <submittedName>
        <fullName evidence="1">Uncharacterized protein</fullName>
    </submittedName>
</protein>
<reference evidence="1 2" key="1">
    <citation type="submission" date="2023-09" db="EMBL/GenBank/DDBJ databases">
        <title>Buttiauxella selenatireducens sp. nov., isolated from the rhizosphere of Cardamine hupingshanesis.</title>
        <authorList>
            <person name="Zhang S."/>
            <person name="Xu Z."/>
            <person name="Wang H."/>
            <person name="Guo Y."/>
        </authorList>
    </citation>
    <scope>NUCLEOTIDE SEQUENCE [LARGE SCALE GENOMIC DNA]</scope>
    <source>
        <strain evidence="1 2">R73</strain>
    </source>
</reference>
<accession>A0ABY9S852</accession>
<keyword evidence="2" id="KW-1185">Reference proteome</keyword>
<dbReference type="RefSeq" id="WP_309875943.1">
    <property type="nucleotide sequence ID" value="NZ_CP133838.1"/>
</dbReference>